<keyword evidence="1" id="KW-1133">Transmembrane helix</keyword>
<keyword evidence="3" id="KW-1185">Reference proteome</keyword>
<dbReference type="AlphaFoldDB" id="Q1LE90"/>
<keyword evidence="1" id="KW-0472">Membrane</keyword>
<feature type="transmembrane region" description="Helical" evidence="1">
    <location>
        <begin position="39"/>
        <end position="60"/>
    </location>
</feature>
<feature type="transmembrane region" description="Helical" evidence="1">
    <location>
        <begin position="15"/>
        <end position="33"/>
    </location>
</feature>
<organism evidence="2 3">
    <name type="scientific">Cupriavidus metallidurans (strain ATCC 43123 / DSM 2839 / NBRC 102507 / CH34)</name>
    <name type="common">Ralstonia metallidurans</name>
    <dbReference type="NCBI Taxonomy" id="266264"/>
    <lineage>
        <taxon>Bacteria</taxon>
        <taxon>Pseudomonadati</taxon>
        <taxon>Pseudomonadota</taxon>
        <taxon>Betaproteobacteria</taxon>
        <taxon>Burkholderiales</taxon>
        <taxon>Burkholderiaceae</taxon>
        <taxon>Cupriavidus</taxon>
    </lineage>
</organism>
<name>Q1LE90_CUPMC</name>
<evidence type="ECO:0000313" key="3">
    <source>
        <dbReference type="Proteomes" id="UP000002429"/>
    </source>
</evidence>
<protein>
    <submittedName>
        <fullName evidence="2">Uncharacterized protein</fullName>
    </submittedName>
</protein>
<evidence type="ECO:0000256" key="1">
    <source>
        <dbReference type="SAM" id="Phobius"/>
    </source>
</evidence>
<dbReference type="KEGG" id="rme:Rmet_4674"/>
<geneLocation type="plasmid" evidence="2 3">
    <name>megaplasmid</name>
</geneLocation>
<sequence>MPTLVVVPCWRRARIWPAAAYFALASAASFRLYTLNPVAAPWAVALLALLLAIPTARLCVKKQYIFSCDPKSILREVRFLGLLLKRTSIDPMPFRWVRSRMSLLDPRDTIIELGKEHLYGALPVQTAKYAMGESSDVIATRATIARALGILDLGHERLPKQRAIS</sequence>
<gene>
    <name evidence="2" type="ordered locus">Rmet_4674</name>
</gene>
<dbReference type="EMBL" id="CP000353">
    <property type="protein sequence ID" value="ABF11536.1"/>
    <property type="molecule type" value="Genomic_DNA"/>
</dbReference>
<accession>Q1LE90</accession>
<dbReference type="HOGENOM" id="CLU_1609444_0_0_4"/>
<evidence type="ECO:0000313" key="2">
    <source>
        <dbReference type="EMBL" id="ABF11536.1"/>
    </source>
</evidence>
<reference evidence="3" key="1">
    <citation type="journal article" date="2010" name="PLoS ONE">
        <title>The complete genome sequence of Cupriavidus metallidurans strain CH34, a master survivalist in harsh and anthropogenic environments.</title>
        <authorList>
            <person name="Janssen P.J."/>
            <person name="Van Houdt R."/>
            <person name="Moors H."/>
            <person name="Monsieurs P."/>
            <person name="Morin N."/>
            <person name="Michaux A."/>
            <person name="Benotmane M.A."/>
            <person name="Leys N."/>
            <person name="Vallaeys T."/>
            <person name="Lapidus A."/>
            <person name="Monchy S."/>
            <person name="Medigue C."/>
            <person name="Taghavi S."/>
            <person name="McCorkle S."/>
            <person name="Dunn J."/>
            <person name="van der Lelie D."/>
            <person name="Mergeay M."/>
        </authorList>
    </citation>
    <scope>NUCLEOTIDE SEQUENCE [LARGE SCALE GENOMIC DNA]</scope>
    <source>
        <strain evidence="3">ATCC 43123 / DSM 2839 / NBRC 102507 / CH34</strain>
    </source>
</reference>
<keyword evidence="2" id="KW-0614">Plasmid</keyword>
<dbReference type="Proteomes" id="UP000002429">
    <property type="component" value="Plasmid megaplasmid"/>
</dbReference>
<keyword evidence="1" id="KW-0812">Transmembrane</keyword>
<proteinExistence type="predicted"/>